<evidence type="ECO:0000259" key="6">
    <source>
        <dbReference type="PROSITE" id="PS50977"/>
    </source>
</evidence>
<dbReference type="PRINTS" id="PR00455">
    <property type="entry name" value="HTHTETR"/>
</dbReference>
<dbReference type="InterPro" id="IPR036271">
    <property type="entry name" value="Tet_transcr_reg_TetR-rel_C_sf"/>
</dbReference>
<name>A0A428X644_AMYBA</name>
<dbReference type="Gene3D" id="1.10.10.60">
    <property type="entry name" value="Homeodomain-like"/>
    <property type="match status" value="1"/>
</dbReference>
<proteinExistence type="predicted"/>
<feature type="region of interest" description="Disordered" evidence="5">
    <location>
        <begin position="1"/>
        <end position="20"/>
    </location>
</feature>
<keyword evidence="8" id="KW-1185">Reference proteome</keyword>
<evidence type="ECO:0000256" key="1">
    <source>
        <dbReference type="ARBA" id="ARBA00023015"/>
    </source>
</evidence>
<dbReference type="EMBL" id="QHHU01000001">
    <property type="protein sequence ID" value="RSM50803.1"/>
    <property type="molecule type" value="Genomic_DNA"/>
</dbReference>
<dbReference type="GO" id="GO:0003700">
    <property type="term" value="F:DNA-binding transcription factor activity"/>
    <property type="evidence" value="ECO:0007669"/>
    <property type="project" value="TreeGrafter"/>
</dbReference>
<dbReference type="AlphaFoldDB" id="A0A428X644"/>
<dbReference type="SUPFAM" id="SSF48498">
    <property type="entry name" value="Tetracyclin repressor-like, C-terminal domain"/>
    <property type="match status" value="1"/>
</dbReference>
<organism evidence="7 8">
    <name type="scientific">Amycolatopsis balhimycina DSM 5908</name>
    <dbReference type="NCBI Taxonomy" id="1081091"/>
    <lineage>
        <taxon>Bacteria</taxon>
        <taxon>Bacillati</taxon>
        <taxon>Actinomycetota</taxon>
        <taxon>Actinomycetes</taxon>
        <taxon>Pseudonocardiales</taxon>
        <taxon>Pseudonocardiaceae</taxon>
        <taxon>Amycolatopsis</taxon>
    </lineage>
</organism>
<dbReference type="Proteomes" id="UP000286716">
    <property type="component" value="Unassembled WGS sequence"/>
</dbReference>
<accession>A0A428X644</accession>
<comment type="caution">
    <text evidence="7">The sequence shown here is derived from an EMBL/GenBank/DDBJ whole genome shotgun (WGS) entry which is preliminary data.</text>
</comment>
<dbReference type="Pfam" id="PF16859">
    <property type="entry name" value="TetR_C_11"/>
    <property type="match status" value="1"/>
</dbReference>
<dbReference type="InterPro" id="IPR001647">
    <property type="entry name" value="HTH_TetR"/>
</dbReference>
<gene>
    <name evidence="7" type="ORF">DMA12_01250</name>
</gene>
<evidence type="ECO:0000313" key="7">
    <source>
        <dbReference type="EMBL" id="RSM50803.1"/>
    </source>
</evidence>
<feature type="domain" description="HTH tetR-type" evidence="6">
    <location>
        <begin position="21"/>
        <end position="81"/>
    </location>
</feature>
<keyword evidence="3" id="KW-0804">Transcription</keyword>
<evidence type="ECO:0000256" key="3">
    <source>
        <dbReference type="ARBA" id="ARBA00023163"/>
    </source>
</evidence>
<sequence length="200" mass="21392">MGTSESGGMTRPSVLGRPRDSGRDLAILDATLALLTEVGYEQLSMEAVAGRSGAAKTTIYRRYPGKATLVAAAVERRAPAKPPQPAGESLREVVHSLTAWLARSISEQDVGLLGALFTGMRNDAQLAQAMRRILRRDENAMTDSLVQQAAERLAPGAATLFAEVAPALIVHRVVVVGEPCDAAFVEHLVDDILLPLLRRT</sequence>
<evidence type="ECO:0000256" key="4">
    <source>
        <dbReference type="PROSITE-ProRule" id="PRU00335"/>
    </source>
</evidence>
<keyword evidence="1" id="KW-0805">Transcription regulation</keyword>
<dbReference type="Pfam" id="PF00440">
    <property type="entry name" value="TetR_N"/>
    <property type="match status" value="1"/>
</dbReference>
<feature type="DNA-binding region" description="H-T-H motif" evidence="4">
    <location>
        <begin position="44"/>
        <end position="63"/>
    </location>
</feature>
<dbReference type="InterPro" id="IPR011075">
    <property type="entry name" value="TetR_C"/>
</dbReference>
<dbReference type="Gene3D" id="1.10.357.10">
    <property type="entry name" value="Tetracycline Repressor, domain 2"/>
    <property type="match status" value="1"/>
</dbReference>
<dbReference type="PROSITE" id="PS50977">
    <property type="entry name" value="HTH_TETR_2"/>
    <property type="match status" value="1"/>
</dbReference>
<dbReference type="InterPro" id="IPR050109">
    <property type="entry name" value="HTH-type_TetR-like_transc_reg"/>
</dbReference>
<evidence type="ECO:0000313" key="8">
    <source>
        <dbReference type="Proteomes" id="UP000286716"/>
    </source>
</evidence>
<protein>
    <submittedName>
        <fullName evidence="7">TetR family transcriptional regulator</fullName>
    </submittedName>
</protein>
<dbReference type="PANTHER" id="PTHR30055">
    <property type="entry name" value="HTH-TYPE TRANSCRIPTIONAL REGULATOR RUTR"/>
    <property type="match status" value="1"/>
</dbReference>
<evidence type="ECO:0000256" key="2">
    <source>
        <dbReference type="ARBA" id="ARBA00023125"/>
    </source>
</evidence>
<dbReference type="GO" id="GO:0000976">
    <property type="term" value="F:transcription cis-regulatory region binding"/>
    <property type="evidence" value="ECO:0007669"/>
    <property type="project" value="TreeGrafter"/>
</dbReference>
<dbReference type="SUPFAM" id="SSF46689">
    <property type="entry name" value="Homeodomain-like"/>
    <property type="match status" value="1"/>
</dbReference>
<dbReference type="PANTHER" id="PTHR30055:SF148">
    <property type="entry name" value="TETR-FAMILY TRANSCRIPTIONAL REGULATOR"/>
    <property type="match status" value="1"/>
</dbReference>
<reference evidence="7 8" key="1">
    <citation type="submission" date="2018-05" db="EMBL/GenBank/DDBJ databases">
        <title>Evolution of GPA BGCs.</title>
        <authorList>
            <person name="Waglechner N."/>
            <person name="Wright G.D."/>
        </authorList>
    </citation>
    <scope>NUCLEOTIDE SEQUENCE [LARGE SCALE GENOMIC DNA]</scope>
    <source>
        <strain evidence="7 8">DSM 5908</strain>
    </source>
</reference>
<dbReference type="InterPro" id="IPR009057">
    <property type="entry name" value="Homeodomain-like_sf"/>
</dbReference>
<dbReference type="OrthoDB" id="9796019at2"/>
<keyword evidence="2 4" id="KW-0238">DNA-binding</keyword>
<evidence type="ECO:0000256" key="5">
    <source>
        <dbReference type="SAM" id="MobiDB-lite"/>
    </source>
</evidence>